<name>A0A7U2MRK1_ASPFN</name>
<dbReference type="Proteomes" id="UP000596276">
    <property type="component" value="Chromosome 1"/>
</dbReference>
<sequence length="86" mass="9770">MIYRGDVTKLLIFLFFQVCITSDIIVVDDDSGQAFNTSLTAFHFGKDDNNNNNNKKKKVSVLLVIQLKEEATHPKMVNEELPPRTT</sequence>
<feature type="chain" id="PRO_5030733844" description="Secreted protein" evidence="1">
    <location>
        <begin position="22"/>
        <end position="86"/>
    </location>
</feature>
<dbReference type="AlphaFoldDB" id="A0A7U2MRK1"/>
<protein>
    <recommendedName>
        <fullName evidence="4">Secreted protein</fullName>
    </recommendedName>
</protein>
<proteinExistence type="predicted"/>
<dbReference type="VEuPathDB" id="FungiDB:F9C07_1498"/>
<keyword evidence="3" id="KW-1185">Reference proteome</keyword>
<evidence type="ECO:0000256" key="1">
    <source>
        <dbReference type="SAM" id="SignalP"/>
    </source>
</evidence>
<gene>
    <name evidence="2" type="ORF">F9C07_1498</name>
</gene>
<feature type="signal peptide" evidence="1">
    <location>
        <begin position="1"/>
        <end position="21"/>
    </location>
</feature>
<keyword evidence="1" id="KW-0732">Signal</keyword>
<evidence type="ECO:0000313" key="2">
    <source>
        <dbReference type="EMBL" id="QRD88518.1"/>
    </source>
</evidence>
<accession>A0A7U2MRK1</accession>
<organism evidence="2 3">
    <name type="scientific">Aspergillus flavus (strain ATCC 200026 / FGSC A1120 / IAM 13836 / NRRL 3357 / JCM 12722 / SRRC 167)</name>
    <dbReference type="NCBI Taxonomy" id="332952"/>
    <lineage>
        <taxon>Eukaryota</taxon>
        <taxon>Fungi</taxon>
        <taxon>Dikarya</taxon>
        <taxon>Ascomycota</taxon>
        <taxon>Pezizomycotina</taxon>
        <taxon>Eurotiomycetes</taxon>
        <taxon>Eurotiomycetidae</taxon>
        <taxon>Eurotiales</taxon>
        <taxon>Aspergillaceae</taxon>
        <taxon>Aspergillus</taxon>
        <taxon>Aspergillus subgen. Circumdati</taxon>
    </lineage>
</organism>
<evidence type="ECO:0000313" key="3">
    <source>
        <dbReference type="Proteomes" id="UP000596276"/>
    </source>
</evidence>
<evidence type="ECO:0008006" key="4">
    <source>
        <dbReference type="Google" id="ProtNLM"/>
    </source>
</evidence>
<dbReference type="EMBL" id="CP044619">
    <property type="protein sequence ID" value="QRD88518.1"/>
    <property type="molecule type" value="Genomic_DNA"/>
</dbReference>
<reference evidence="3" key="1">
    <citation type="journal article" date="2021" name="G3 (Bethesda)">
        <title>Chromosome assembled and annotated genome sequence of Aspergillus flavus NRRL 3357.</title>
        <authorList>
            <person name="Skerker J.M."/>
            <person name="Pianalto K.M."/>
            <person name="Mondo S.J."/>
            <person name="Yang K."/>
            <person name="Arkin A.P."/>
            <person name="Keller N.P."/>
            <person name="Grigoriev I.V."/>
            <person name="Louise Glass N.L."/>
        </authorList>
    </citation>
    <scope>NUCLEOTIDE SEQUENCE [LARGE SCALE GENOMIC DNA]</scope>
    <source>
        <strain evidence="3">ATCC 200026 / FGSC A1120 / IAM 13836 / NRRL 3357 / JCM 12722 / SRRC 167</strain>
    </source>
</reference>